<evidence type="ECO:0000313" key="4">
    <source>
        <dbReference type="Proteomes" id="UP000504609"/>
    </source>
</evidence>
<keyword evidence="4" id="KW-1185">Reference proteome</keyword>
<evidence type="ECO:0000313" key="5">
    <source>
        <dbReference type="RefSeq" id="XP_022946043.1"/>
    </source>
</evidence>
<dbReference type="Pfam" id="PF04783">
    <property type="entry name" value="DUF630"/>
    <property type="match status" value="1"/>
</dbReference>
<feature type="region of interest" description="Disordered" evidence="1">
    <location>
        <begin position="154"/>
        <end position="196"/>
    </location>
</feature>
<name>A0A6J1G2P6_CUCMO</name>
<feature type="domain" description="DUF630" evidence="3">
    <location>
        <begin position="1"/>
        <end position="58"/>
    </location>
</feature>
<proteinExistence type="predicted"/>
<evidence type="ECO:0000259" key="2">
    <source>
        <dbReference type="Pfam" id="PF04782"/>
    </source>
</evidence>
<dbReference type="RefSeq" id="XP_022946043.1">
    <property type="nucleotide sequence ID" value="XM_023090275.1"/>
</dbReference>
<dbReference type="InterPro" id="IPR006868">
    <property type="entry name" value="DUF630"/>
</dbReference>
<gene>
    <name evidence="5" type="primary">LOC111450252</name>
</gene>
<sequence length="573" mass="63660">MGCASSKLDNLPAVALCRDRCKFLDQALVFTHSLIDSHSAYADSLNKVASALRRLFDQDGESCGGGGGDLKCPPPPSAATSSERSDSDSDSDSDSESDDEEDGCFTQEKPRSPQIGNLMFSNYDSARGQPPPPPPTGSSWDFFNFFETYERYEQPNFNWDPDQKPGTTRVVTNKKKKQKKPPVVAPPEKLNQPEKKIDESKMGVVDLMTEIKGSFEKASESSNSISKLLSYGQRMSFCKDSRTSSRGLLSTLKKLCVWEQKLYLEVKGLERLRMILEKKCRQLKNLVEKNADDRKIDSVRSSIRNLSIKLNVSIQVVDRISITISKLRDEEFLAEMNELIHGLQSMWKAMSEAHKQQTQALTDAKPFESVLNGALDDAHLEAAMDLKLELENWRSNFVNLIATQKDCIKALNGWLLRCLLHEPEPEETPNGGCPPPFSPARIGAPPVFVIAYLWSDTAEKFSDKDVSEAIQGVVSKLDEALEQQSWDLQRLALGNRDLEKKIKAKKMNQEIEEKTTAAVAAGTVHKVGKFNGCEIQQGVRQVLVGLTRFCGDSITAYEELCSSAIAQSQPGPP</sequence>
<evidence type="ECO:0000259" key="3">
    <source>
        <dbReference type="Pfam" id="PF04783"/>
    </source>
</evidence>
<feature type="region of interest" description="Disordered" evidence="1">
    <location>
        <begin position="63"/>
        <end position="140"/>
    </location>
</feature>
<accession>A0A6J1G2P6</accession>
<organism evidence="4 5">
    <name type="scientific">Cucurbita moschata</name>
    <name type="common">Winter crookneck squash</name>
    <name type="synonym">Cucurbita pepo var. moschata</name>
    <dbReference type="NCBI Taxonomy" id="3662"/>
    <lineage>
        <taxon>Eukaryota</taxon>
        <taxon>Viridiplantae</taxon>
        <taxon>Streptophyta</taxon>
        <taxon>Embryophyta</taxon>
        <taxon>Tracheophyta</taxon>
        <taxon>Spermatophyta</taxon>
        <taxon>Magnoliopsida</taxon>
        <taxon>eudicotyledons</taxon>
        <taxon>Gunneridae</taxon>
        <taxon>Pentapetalae</taxon>
        <taxon>rosids</taxon>
        <taxon>fabids</taxon>
        <taxon>Cucurbitales</taxon>
        <taxon>Cucurbitaceae</taxon>
        <taxon>Cucurbiteae</taxon>
        <taxon>Cucurbita</taxon>
    </lineage>
</organism>
<feature type="domain" description="DUF632" evidence="2">
    <location>
        <begin position="239"/>
        <end position="477"/>
    </location>
</feature>
<feature type="compositionally biased region" description="Acidic residues" evidence="1">
    <location>
        <begin position="88"/>
        <end position="103"/>
    </location>
</feature>
<dbReference type="Pfam" id="PF04782">
    <property type="entry name" value="DUF632"/>
    <property type="match status" value="1"/>
</dbReference>
<dbReference type="InterPro" id="IPR006867">
    <property type="entry name" value="DUF632"/>
</dbReference>
<dbReference type="PANTHER" id="PTHR21450:SF19">
    <property type="entry name" value="F5M15.15"/>
    <property type="match status" value="1"/>
</dbReference>
<dbReference type="AlphaFoldDB" id="A0A6J1G2P6"/>
<evidence type="ECO:0000256" key="1">
    <source>
        <dbReference type="SAM" id="MobiDB-lite"/>
    </source>
</evidence>
<dbReference type="Proteomes" id="UP000504609">
    <property type="component" value="Unplaced"/>
</dbReference>
<dbReference type="KEGG" id="cmos:111450252"/>
<dbReference type="GeneID" id="111450252"/>
<dbReference type="PANTHER" id="PTHR21450">
    <property type="entry name" value="PROTEIN ALTERED PHOSPHATE STARVATION RESPONSE 1"/>
    <property type="match status" value="1"/>
</dbReference>
<protein>
    <submittedName>
        <fullName evidence="5">Nitrate regulatory gene2 protein-like</fullName>
    </submittedName>
</protein>
<reference evidence="5" key="1">
    <citation type="submission" date="2025-08" db="UniProtKB">
        <authorList>
            <consortium name="RefSeq"/>
        </authorList>
    </citation>
    <scope>IDENTIFICATION</scope>
    <source>
        <tissue evidence="5">Young leaves</tissue>
    </source>
</reference>